<organism evidence="3 4">
    <name type="scientific">Pseudorhodoplanes sinuspersici</name>
    <dbReference type="NCBI Taxonomy" id="1235591"/>
    <lineage>
        <taxon>Bacteria</taxon>
        <taxon>Pseudomonadati</taxon>
        <taxon>Pseudomonadota</taxon>
        <taxon>Alphaproteobacteria</taxon>
        <taxon>Hyphomicrobiales</taxon>
        <taxon>Pseudorhodoplanes</taxon>
    </lineage>
</organism>
<proteinExistence type="predicted"/>
<protein>
    <recommendedName>
        <fullName evidence="2">Thiol:disulfide interchange protein DsbD N-terminal domain-containing protein</fullName>
    </recommendedName>
</protein>
<feature type="chain" id="PRO_5012574502" description="Thiol:disulfide interchange protein DsbD N-terminal domain-containing protein" evidence="1">
    <location>
        <begin position="21"/>
        <end position="284"/>
    </location>
</feature>
<dbReference type="InterPro" id="IPR028250">
    <property type="entry name" value="DsbDN"/>
</dbReference>
<evidence type="ECO:0000256" key="1">
    <source>
        <dbReference type="SAM" id="SignalP"/>
    </source>
</evidence>
<dbReference type="EMBL" id="CP021112">
    <property type="protein sequence ID" value="ARP98387.1"/>
    <property type="molecule type" value="Genomic_DNA"/>
</dbReference>
<keyword evidence="4" id="KW-1185">Reference proteome</keyword>
<feature type="domain" description="Thiol:disulfide interchange protein DsbD N-terminal" evidence="2">
    <location>
        <begin position="53"/>
        <end position="160"/>
    </location>
</feature>
<sequence length="284" mass="29868">MSAMFPPVLRQSLFATFALAAMAQTVAAGASGWDGDDKSGIRLIAGSNTTEAAGSVLRAGVEIRLATGWKTYWRYPGDSGVPPHFDFEKSDNVKSVNLSWPAPQRITDSEGVTIGYKDAVVFPLKIEPKDATKPVVLRVKLDYAVCEKLCIPAQGQAELTLKSGHAETNGVIAAAEKKVPHANPLGANTPFSIKAFRRDDSAKPARVLVDVASPGGAPVTLFAEGPASDWALPIPEETEGAPAGLQRFSFALDGMPPGKSADGANIKLTAVSGQDAIETTIRLD</sequence>
<dbReference type="AlphaFoldDB" id="A0A1W6ZMB4"/>
<reference evidence="3 4" key="1">
    <citation type="submission" date="2017-05" db="EMBL/GenBank/DDBJ databases">
        <title>Full genome sequence of Pseudorhodoplanes sinuspersici.</title>
        <authorList>
            <person name="Dastgheib S.M.M."/>
            <person name="Shavandi M."/>
            <person name="Tirandaz H."/>
        </authorList>
    </citation>
    <scope>NUCLEOTIDE SEQUENCE [LARGE SCALE GENOMIC DNA]</scope>
    <source>
        <strain evidence="3 4">RIPI110</strain>
    </source>
</reference>
<evidence type="ECO:0000313" key="4">
    <source>
        <dbReference type="Proteomes" id="UP000194137"/>
    </source>
</evidence>
<feature type="signal peptide" evidence="1">
    <location>
        <begin position="1"/>
        <end position="20"/>
    </location>
</feature>
<accession>A0A1W6ZMB4</accession>
<dbReference type="Proteomes" id="UP000194137">
    <property type="component" value="Chromosome"/>
</dbReference>
<dbReference type="KEGG" id="psin:CAK95_04245"/>
<evidence type="ECO:0000313" key="3">
    <source>
        <dbReference type="EMBL" id="ARP98387.1"/>
    </source>
</evidence>
<dbReference type="Pfam" id="PF11412">
    <property type="entry name" value="DsbD_N"/>
    <property type="match status" value="1"/>
</dbReference>
<evidence type="ECO:0000259" key="2">
    <source>
        <dbReference type="Pfam" id="PF11412"/>
    </source>
</evidence>
<name>A0A1W6ZMB4_9HYPH</name>
<keyword evidence="1" id="KW-0732">Signal</keyword>
<dbReference type="STRING" id="1235591.CAK95_04245"/>
<gene>
    <name evidence="3" type="ORF">CAK95_04245</name>
</gene>